<feature type="domain" description="Glycosyltransferase subfamily 4-like N-terminal" evidence="1">
    <location>
        <begin position="40"/>
        <end position="198"/>
    </location>
</feature>
<evidence type="ECO:0000259" key="1">
    <source>
        <dbReference type="Pfam" id="PF13439"/>
    </source>
</evidence>
<dbReference type="Pfam" id="PF13439">
    <property type="entry name" value="Glyco_transf_4"/>
    <property type="match status" value="1"/>
</dbReference>
<name>A0A2R6C6F3_9ARCH</name>
<proteinExistence type="predicted"/>
<accession>A0A2R6C6F3</accession>
<dbReference type="Gene3D" id="3.40.50.2000">
    <property type="entry name" value="Glycogen Phosphorylase B"/>
    <property type="match status" value="1"/>
</dbReference>
<dbReference type="Proteomes" id="UP000242015">
    <property type="component" value="Unassembled WGS sequence"/>
</dbReference>
<evidence type="ECO:0000313" key="2">
    <source>
        <dbReference type="EMBL" id="PSO06434.1"/>
    </source>
</evidence>
<evidence type="ECO:0000313" key="3">
    <source>
        <dbReference type="Proteomes" id="UP000242015"/>
    </source>
</evidence>
<sequence length="200" mass="22224">MSNTKQPQIWVHVHFIGVQVRILGVTEDSRFLAGGRIAFIKLMKALAYAGNSVTILSSIGATLGVVDPQPARIIRINVTQARIVGPLLYLFKLFFHLPRQIPQAEIILVNSGYTVYIVALLGRLFRRKVIVLQHDVLGLEYLQSIASTTSRKYTSVLRWITIYTPLRIVDGVLCISDSTMRRLRGMGYSGPAYVVGNVVG</sequence>
<gene>
    <name evidence="2" type="ORF">B9Q04_16050</name>
</gene>
<comment type="caution">
    <text evidence="2">The sequence shown here is derived from an EMBL/GenBank/DDBJ whole genome shotgun (WGS) entry which is preliminary data.</text>
</comment>
<dbReference type="AlphaFoldDB" id="A0A2R6C6F3"/>
<organism evidence="2 3">
    <name type="scientific">Candidatus Marsarchaeota G2 archaeon BE_D</name>
    <dbReference type="NCBI Taxonomy" id="1978158"/>
    <lineage>
        <taxon>Archaea</taxon>
        <taxon>Candidatus Marsarchaeota</taxon>
        <taxon>Candidatus Marsarchaeota group 2</taxon>
    </lineage>
</organism>
<reference evidence="2 3" key="1">
    <citation type="submission" date="2017-04" db="EMBL/GenBank/DDBJ databases">
        <title>Novel microbial lineages endemic to geothermal iron-oxide mats fill important gaps in the evolutionary history of Archaea.</title>
        <authorList>
            <person name="Jay Z.J."/>
            <person name="Beam J.P."/>
            <person name="Dlakic M."/>
            <person name="Rusch D.B."/>
            <person name="Kozubal M.A."/>
            <person name="Inskeep W.P."/>
        </authorList>
    </citation>
    <scope>NUCLEOTIDE SEQUENCE [LARGE SCALE GENOMIC DNA]</scope>
    <source>
        <strain evidence="2">BE_D</strain>
    </source>
</reference>
<protein>
    <recommendedName>
        <fullName evidence="1">Glycosyltransferase subfamily 4-like N-terminal domain-containing protein</fullName>
    </recommendedName>
</protein>
<dbReference type="SUPFAM" id="SSF53756">
    <property type="entry name" value="UDP-Glycosyltransferase/glycogen phosphorylase"/>
    <property type="match status" value="1"/>
</dbReference>
<dbReference type="InterPro" id="IPR028098">
    <property type="entry name" value="Glyco_trans_4-like_N"/>
</dbReference>
<dbReference type="EMBL" id="NEXF01000493">
    <property type="protein sequence ID" value="PSO06434.1"/>
    <property type="molecule type" value="Genomic_DNA"/>
</dbReference>